<dbReference type="GO" id="GO:0009007">
    <property type="term" value="F:site-specific DNA-methyltransferase (adenine-specific) activity"/>
    <property type="evidence" value="ECO:0007669"/>
    <property type="project" value="UniProtKB-EC"/>
</dbReference>
<dbReference type="Gene3D" id="3.40.50.150">
    <property type="entry name" value="Vaccinia Virus protein VP39"/>
    <property type="match status" value="1"/>
</dbReference>
<feature type="domain" description="DNA methylase adenine-specific" evidence="7">
    <location>
        <begin position="61"/>
        <end position="372"/>
    </location>
</feature>
<organism evidence="8 9">
    <name type="scientific">Peptoanaerobacter stomatis</name>
    <dbReference type="NCBI Taxonomy" id="796937"/>
    <lineage>
        <taxon>Bacteria</taxon>
        <taxon>Bacillati</taxon>
        <taxon>Bacillota</taxon>
        <taxon>Clostridia</taxon>
        <taxon>Peptostreptococcales</taxon>
        <taxon>Filifactoraceae</taxon>
        <taxon>Peptoanaerobacter</taxon>
    </lineage>
</organism>
<evidence type="ECO:0000256" key="2">
    <source>
        <dbReference type="ARBA" id="ARBA00022603"/>
    </source>
</evidence>
<dbReference type="InterPro" id="IPR051537">
    <property type="entry name" value="DNA_Adenine_Mtase"/>
</dbReference>
<gene>
    <name evidence="8" type="ORF">HMPREF1143_1992</name>
</gene>
<dbReference type="REBASE" id="124989">
    <property type="entry name" value="M.PbaOBRC8ORF1992P"/>
</dbReference>
<dbReference type="Pfam" id="PF02384">
    <property type="entry name" value="N6_Mtase"/>
    <property type="match status" value="1"/>
</dbReference>
<keyword evidence="3" id="KW-0808">Transferase</keyword>
<reference evidence="8 9" key="1">
    <citation type="submission" date="2012-07" db="EMBL/GenBank/DDBJ databases">
        <authorList>
            <person name="Durkin A.S."/>
            <person name="McCorrison J."/>
            <person name="Torralba M."/>
            <person name="Gillis M."/>
            <person name="Methe B."/>
            <person name="Sutton G."/>
            <person name="Nelson K.E."/>
        </authorList>
    </citation>
    <scope>NUCLEOTIDE SEQUENCE [LARGE SCALE GENOMIC DNA]</scope>
    <source>
        <strain evidence="8 9">OBRC8</strain>
    </source>
</reference>
<evidence type="ECO:0000256" key="3">
    <source>
        <dbReference type="ARBA" id="ARBA00022679"/>
    </source>
</evidence>
<evidence type="ECO:0000256" key="1">
    <source>
        <dbReference type="ARBA" id="ARBA00011900"/>
    </source>
</evidence>
<keyword evidence="9" id="KW-1185">Reference proteome</keyword>
<keyword evidence="5" id="KW-0680">Restriction system</keyword>
<dbReference type="GO" id="GO:0032259">
    <property type="term" value="P:methylation"/>
    <property type="evidence" value="ECO:0007669"/>
    <property type="project" value="UniProtKB-KW"/>
</dbReference>
<dbReference type="RefSeq" id="WP_009531406.1">
    <property type="nucleotide sequence ID" value="NZ_ALNK01000028.1"/>
</dbReference>
<dbReference type="PANTHER" id="PTHR42933:SF1">
    <property type="entry name" value="SITE-SPECIFIC DNA-METHYLTRANSFERASE (ADENINE-SPECIFIC)"/>
    <property type="match status" value="1"/>
</dbReference>
<dbReference type="EMBL" id="ALNK01000028">
    <property type="protein sequence ID" value="EJU21165.1"/>
    <property type="molecule type" value="Genomic_DNA"/>
</dbReference>
<accession>J6H7H1</accession>
<name>J6H7H1_9FIRM</name>
<dbReference type="GO" id="GO:0003677">
    <property type="term" value="F:DNA binding"/>
    <property type="evidence" value="ECO:0007669"/>
    <property type="project" value="InterPro"/>
</dbReference>
<dbReference type="InterPro" id="IPR003356">
    <property type="entry name" value="DNA_methylase_A-5"/>
</dbReference>
<evidence type="ECO:0000256" key="5">
    <source>
        <dbReference type="ARBA" id="ARBA00022747"/>
    </source>
</evidence>
<dbReference type="EC" id="2.1.1.72" evidence="1"/>
<protein>
    <recommendedName>
        <fullName evidence="1">site-specific DNA-methyltransferase (adenine-specific)</fullName>
        <ecNumber evidence="1">2.1.1.72</ecNumber>
    </recommendedName>
</protein>
<evidence type="ECO:0000259" key="7">
    <source>
        <dbReference type="Pfam" id="PF02384"/>
    </source>
</evidence>
<comment type="catalytic activity">
    <reaction evidence="6">
        <text>a 2'-deoxyadenosine in DNA + S-adenosyl-L-methionine = an N(6)-methyl-2'-deoxyadenosine in DNA + S-adenosyl-L-homocysteine + H(+)</text>
        <dbReference type="Rhea" id="RHEA:15197"/>
        <dbReference type="Rhea" id="RHEA-COMP:12418"/>
        <dbReference type="Rhea" id="RHEA-COMP:12419"/>
        <dbReference type="ChEBI" id="CHEBI:15378"/>
        <dbReference type="ChEBI" id="CHEBI:57856"/>
        <dbReference type="ChEBI" id="CHEBI:59789"/>
        <dbReference type="ChEBI" id="CHEBI:90615"/>
        <dbReference type="ChEBI" id="CHEBI:90616"/>
        <dbReference type="EC" id="2.1.1.72"/>
    </reaction>
</comment>
<dbReference type="PANTHER" id="PTHR42933">
    <property type="entry name" value="SLR6095 PROTEIN"/>
    <property type="match status" value="1"/>
</dbReference>
<dbReference type="InterPro" id="IPR029063">
    <property type="entry name" value="SAM-dependent_MTases_sf"/>
</dbReference>
<comment type="caution">
    <text evidence="8">The sequence shown here is derived from an EMBL/GenBank/DDBJ whole genome shotgun (WGS) entry which is preliminary data.</text>
</comment>
<evidence type="ECO:0000256" key="6">
    <source>
        <dbReference type="ARBA" id="ARBA00047942"/>
    </source>
</evidence>
<proteinExistence type="predicted"/>
<evidence type="ECO:0000256" key="4">
    <source>
        <dbReference type="ARBA" id="ARBA00022691"/>
    </source>
</evidence>
<evidence type="ECO:0000313" key="8">
    <source>
        <dbReference type="EMBL" id="EJU21165.1"/>
    </source>
</evidence>
<evidence type="ECO:0000313" key="9">
    <source>
        <dbReference type="Proteomes" id="UP000005244"/>
    </source>
</evidence>
<sequence>MELLNLVNNFKEKFNIDDISKLKDKFLDIVLNNDIAAYDIYLKLIENDLKTDYLQKVFQYYEADRTEKMQDYTPTCLAETLSILTQNEKGSWVYDCCSGSGALTIQKWSTDNSLKFVCEELDTNVIPFLLFNLAVRNITAYVVNKNILTGDIVKVYQTVSDEKYSSVKEIEKDIVFPKCETAISNPPYNIPFEFNNDIYKFGVPPESNANYGFIQICLDKAENKSALILPNGVLTTENKEEKEIRKALVEGGFIESVIMCPDRMFESTSIPVCIMLLNKAKTDKSIEFIDMRQQYKEETRLQNGQYGGSSHTKRTYEKRVKVFTDEHIKLIRDSIREKKSIQGLCKYADIEDIRKNEYVLAAGRYIETKEQETERRPYKDIVNDLNRVIKQRNLCKLTINESLAKNIGIDVELFKSEKEKSKEIVDNFKKMLKSLGLTQDIEKSDYISFSKNKNEFKFENNSKEDISHILMIIMQHWQSMIYFLNLEENRYLTELRDVLLPDLMSGKVDLENTNI</sequence>
<keyword evidence="2 8" id="KW-0489">Methyltransferase</keyword>
<dbReference type="AlphaFoldDB" id="J6H7H1"/>
<dbReference type="Proteomes" id="UP000005244">
    <property type="component" value="Unassembled WGS sequence"/>
</dbReference>
<dbReference type="SUPFAM" id="SSF53335">
    <property type="entry name" value="S-adenosyl-L-methionine-dependent methyltransferases"/>
    <property type="match status" value="1"/>
</dbReference>
<dbReference type="GO" id="GO:0009307">
    <property type="term" value="P:DNA restriction-modification system"/>
    <property type="evidence" value="ECO:0007669"/>
    <property type="project" value="UniProtKB-KW"/>
</dbReference>
<keyword evidence="4" id="KW-0949">S-adenosyl-L-methionine</keyword>
<dbReference type="GO" id="GO:0008170">
    <property type="term" value="F:N-methyltransferase activity"/>
    <property type="evidence" value="ECO:0007669"/>
    <property type="project" value="InterPro"/>
</dbReference>